<dbReference type="STRING" id="1123402.SAMN02583745_01598"/>
<organism evidence="1 2">
    <name type="scientific">Thorsellia anophelis DSM 18579</name>
    <dbReference type="NCBI Taxonomy" id="1123402"/>
    <lineage>
        <taxon>Bacteria</taxon>
        <taxon>Pseudomonadati</taxon>
        <taxon>Pseudomonadota</taxon>
        <taxon>Gammaproteobacteria</taxon>
        <taxon>Enterobacterales</taxon>
        <taxon>Thorselliaceae</taxon>
        <taxon>Thorsellia</taxon>
    </lineage>
</organism>
<dbReference type="AlphaFoldDB" id="A0A1I0CDF4"/>
<proteinExistence type="predicted"/>
<dbReference type="RefSeq" id="WP_218139486.1">
    <property type="nucleotide sequence ID" value="NZ_FOHV01000010.1"/>
</dbReference>
<dbReference type="EMBL" id="FOHV01000010">
    <property type="protein sequence ID" value="SET17618.1"/>
    <property type="molecule type" value="Genomic_DNA"/>
</dbReference>
<name>A0A1I0CDF4_9GAMM</name>
<reference evidence="2" key="1">
    <citation type="submission" date="2016-10" db="EMBL/GenBank/DDBJ databases">
        <authorList>
            <person name="Varghese N."/>
            <person name="Submissions S."/>
        </authorList>
    </citation>
    <scope>NUCLEOTIDE SEQUENCE [LARGE SCALE GENOMIC DNA]</scope>
    <source>
        <strain evidence="2">DSM 18579</strain>
    </source>
</reference>
<evidence type="ECO:0000313" key="1">
    <source>
        <dbReference type="EMBL" id="SET17618.1"/>
    </source>
</evidence>
<gene>
    <name evidence="1" type="ORF">SAMN02583745_01598</name>
</gene>
<dbReference type="Proteomes" id="UP000242642">
    <property type="component" value="Unassembled WGS sequence"/>
</dbReference>
<evidence type="ECO:0000313" key="2">
    <source>
        <dbReference type="Proteomes" id="UP000242642"/>
    </source>
</evidence>
<feature type="non-terminal residue" evidence="1">
    <location>
        <position position="1"/>
    </location>
</feature>
<keyword evidence="2" id="KW-1185">Reference proteome</keyword>
<sequence length="84" mass="9988">SLPWSIELLERFENKWDWDCLSRNKSLPWSVELAQKFVGKWKDLNFLASHFNFKYLNDEDIVKFLNLLPALPPEAPTDFDDTPF</sequence>
<protein>
    <submittedName>
        <fullName evidence="1">Uncharacterized protein</fullName>
    </submittedName>
</protein>
<accession>A0A1I0CDF4</accession>